<dbReference type="Proteomes" id="UP000660861">
    <property type="component" value="Unassembled WGS sequence"/>
</dbReference>
<evidence type="ECO:0000259" key="2">
    <source>
        <dbReference type="Pfam" id="PF13472"/>
    </source>
</evidence>
<evidence type="ECO:0000313" key="4">
    <source>
        <dbReference type="Proteomes" id="UP000660861"/>
    </source>
</evidence>
<dbReference type="SUPFAM" id="SSF52266">
    <property type="entry name" value="SGNH hydrolase"/>
    <property type="match status" value="1"/>
</dbReference>
<proteinExistence type="predicted"/>
<keyword evidence="4" id="KW-1185">Reference proteome</keyword>
<feature type="domain" description="SGNH hydrolase-type esterase" evidence="2">
    <location>
        <begin position="106"/>
        <end position="276"/>
    </location>
</feature>
<protein>
    <recommendedName>
        <fullName evidence="2">SGNH hydrolase-type esterase domain-containing protein</fullName>
    </recommendedName>
</protein>
<organism evidence="3 4">
    <name type="scientific">Zongyangia hominis</name>
    <dbReference type="NCBI Taxonomy" id="2763677"/>
    <lineage>
        <taxon>Bacteria</taxon>
        <taxon>Bacillati</taxon>
        <taxon>Bacillota</taxon>
        <taxon>Clostridia</taxon>
        <taxon>Eubacteriales</taxon>
        <taxon>Oscillospiraceae</taxon>
        <taxon>Zongyangia</taxon>
    </lineage>
</organism>
<gene>
    <name evidence="3" type="ORF">H8709_03320</name>
</gene>
<comment type="caution">
    <text evidence="3">The sequence shown here is derived from an EMBL/GenBank/DDBJ whole genome shotgun (WGS) entry which is preliminary data.</text>
</comment>
<dbReference type="InterPro" id="IPR013830">
    <property type="entry name" value="SGNH_hydro"/>
</dbReference>
<evidence type="ECO:0000256" key="1">
    <source>
        <dbReference type="SAM" id="MobiDB-lite"/>
    </source>
</evidence>
<dbReference type="Gene3D" id="3.40.50.1110">
    <property type="entry name" value="SGNH hydrolase"/>
    <property type="match status" value="1"/>
</dbReference>
<dbReference type="Pfam" id="PF13472">
    <property type="entry name" value="Lipase_GDSL_2"/>
    <property type="match status" value="1"/>
</dbReference>
<evidence type="ECO:0000313" key="3">
    <source>
        <dbReference type="EMBL" id="MBC8569856.1"/>
    </source>
</evidence>
<feature type="region of interest" description="Disordered" evidence="1">
    <location>
        <begin position="27"/>
        <end position="86"/>
    </location>
</feature>
<sequence length="290" mass="31487">MPILVFLLLALLLATGIALVWQHQQEKGKKPEHSSSSSSSLPAVIESNSPAPGTSESTSSSASSSQDASSSESETTGGVPASQVVFGEPVPQSGRVKSEYFDDALFIGDSISEGIELYQMMDNATVLANKGLNPETIFTKKAAKDAAGNEVTVIEALKSYQPKKVYVMLGANGLGWIDKDKFISYYGKLIDEIKSAYPGISVYIQSILPVTANFEKKKPEITNAKIDEYNAAIRALTKDKQVYYVNVAESFKNDAGALPDEASPKDGMHFGADYYQKWFDYLKTHVVTEE</sequence>
<dbReference type="RefSeq" id="WP_262396943.1">
    <property type="nucleotide sequence ID" value="NZ_JACRTC010000001.1"/>
</dbReference>
<dbReference type="EMBL" id="JACRTC010000001">
    <property type="protein sequence ID" value="MBC8569856.1"/>
    <property type="molecule type" value="Genomic_DNA"/>
</dbReference>
<reference evidence="3" key="1">
    <citation type="submission" date="2020-08" db="EMBL/GenBank/DDBJ databases">
        <title>Genome public.</title>
        <authorList>
            <person name="Liu C."/>
            <person name="Sun Q."/>
        </authorList>
    </citation>
    <scope>NUCLEOTIDE SEQUENCE</scope>
    <source>
        <strain evidence="3">NSJ-54</strain>
    </source>
</reference>
<feature type="compositionally biased region" description="Low complexity" evidence="1">
    <location>
        <begin position="54"/>
        <end position="76"/>
    </location>
</feature>
<dbReference type="InterPro" id="IPR036514">
    <property type="entry name" value="SGNH_hydro_sf"/>
</dbReference>
<name>A0A926ECZ7_9FIRM</name>
<accession>A0A926ECZ7</accession>
<dbReference type="AlphaFoldDB" id="A0A926ECZ7"/>